<accession>A0A1X0VBJ5</accession>
<dbReference type="InterPro" id="IPR001387">
    <property type="entry name" value="Cro/C1-type_HTH"/>
</dbReference>
<dbReference type="STRING" id="33968.BMS77_09650"/>
<dbReference type="CDD" id="cd00093">
    <property type="entry name" value="HTH_XRE"/>
    <property type="match status" value="1"/>
</dbReference>
<dbReference type="PROSITE" id="PS50943">
    <property type="entry name" value="HTH_CROC1"/>
    <property type="match status" value="1"/>
</dbReference>
<gene>
    <name evidence="2" type="ORF">BMR96_08915</name>
</gene>
<dbReference type="Pfam" id="PF18106">
    <property type="entry name" value="Rol_Rep_N"/>
    <property type="match status" value="1"/>
</dbReference>
<dbReference type="Pfam" id="PF02486">
    <property type="entry name" value="Rep_trans"/>
    <property type="match status" value="1"/>
</dbReference>
<dbReference type="SMART" id="SM00530">
    <property type="entry name" value="HTH_XRE"/>
    <property type="match status" value="1"/>
</dbReference>
<sequence length="550" mass="63309">MITINNEPKAYTPIFLGTTQHSLRLSLEIIIMVGMKLNDEIIETYNVTVSAIELGQLPNIGSKIAIDEITGSELSGFKAKIRQSDAKIQNTVSTELENLIDLKNVGQYQLLKGLKDMTQELNVPELSNNNLILMRQLLEVTQSELAKKIGVSERTVWGIENGTQKISDKFVDKFLLVYPELAESIEVQFDWVSLTFPDLTSKQVVDDVLRLQENLFLERPTSQNFYTREMAFAGEKNIYIQDFAPVKNPETQALEQKFGTTLYLTGKGTRLFEKLLLEQSMNWRNFFEKARQYRGHLTRLDIAINDKWGLLDMNELVKAVQEKRFWSKSKSYAVHGNVDDGWTVDFGKSPFVIRAYDKHKEQANKGYDTDVKTRVELELHQDKAEYVLDEWLNHDKKLVDITFDILYTYLWFTNEPIDAQKLKSDKVREVIEQTVEPMPAWSLLTALGNRMKFVRQPKKQGVERIEKWVLQSVVPSLAVLKKTGHWHEIIEAINSVELSAEHQKLVEANLVNAITSAKSVLHQGNINFDKEKEKYDEETAEFEKKANLPF</sequence>
<comment type="caution">
    <text evidence="2">The sequence shown here is derived from an EMBL/GenBank/DDBJ whole genome shotgun (WGS) entry which is preliminary data.</text>
</comment>
<dbReference type="Gene3D" id="1.10.260.40">
    <property type="entry name" value="lambda repressor-like DNA-binding domains"/>
    <property type="match status" value="1"/>
</dbReference>
<dbReference type="RefSeq" id="WP_080519582.1">
    <property type="nucleotide sequence ID" value="NZ_MPLS01000045.1"/>
</dbReference>
<dbReference type="AlphaFoldDB" id="A0A1X0VBJ5"/>
<feature type="domain" description="HTH cro/C1-type" evidence="1">
    <location>
        <begin position="131"/>
        <end position="185"/>
    </location>
</feature>
<dbReference type="Pfam" id="PF01381">
    <property type="entry name" value="HTH_3"/>
    <property type="match status" value="1"/>
</dbReference>
<proteinExistence type="predicted"/>
<dbReference type="InterPro" id="IPR010982">
    <property type="entry name" value="Lambda_DNA-bd_dom_sf"/>
</dbReference>
<name>A0A1X0VBJ5_LEUPS</name>
<dbReference type="GO" id="GO:0003677">
    <property type="term" value="F:DNA binding"/>
    <property type="evidence" value="ECO:0007669"/>
    <property type="project" value="InterPro"/>
</dbReference>
<protein>
    <submittedName>
        <fullName evidence="2">Transcriptional regulator</fullName>
    </submittedName>
</protein>
<dbReference type="Proteomes" id="UP000192288">
    <property type="component" value="Unassembled WGS sequence"/>
</dbReference>
<organism evidence="2 3">
    <name type="scientific">Leuconostoc pseudomesenteroides</name>
    <dbReference type="NCBI Taxonomy" id="33968"/>
    <lineage>
        <taxon>Bacteria</taxon>
        <taxon>Bacillati</taxon>
        <taxon>Bacillota</taxon>
        <taxon>Bacilli</taxon>
        <taxon>Lactobacillales</taxon>
        <taxon>Lactobacillaceae</taxon>
        <taxon>Leuconostoc</taxon>
    </lineage>
</organism>
<evidence type="ECO:0000313" key="2">
    <source>
        <dbReference type="EMBL" id="ORI97112.1"/>
    </source>
</evidence>
<reference evidence="2 3" key="1">
    <citation type="journal article" date="2017" name="Front. Microbiol.">
        <title>Genomic Characterization of Dairy Associated Leuconostoc Species and Diversity of Leuconostocs in Undefined Mixed Mesophilic Starter Cultures.</title>
        <authorList>
            <person name="Frantzen C.A."/>
            <person name="Kot W."/>
            <person name="Pedersen T.B."/>
            <person name="Ardo Y.M."/>
            <person name="Broadbent J.R."/>
            <person name="Neve H."/>
            <person name="Hansen L.H."/>
            <person name="Dal Bello F."/>
            <person name="Ostlie H.M."/>
            <person name="Kleppen H.P."/>
            <person name="Vogensen F.K."/>
            <person name="Holo H."/>
        </authorList>
    </citation>
    <scope>NUCLEOTIDE SEQUENCE [LARGE SCALE GENOMIC DNA]</scope>
    <source>
        <strain evidence="2 3">LMGCF08</strain>
    </source>
</reference>
<dbReference type="EMBL" id="MPLS01000045">
    <property type="protein sequence ID" value="ORI97112.1"/>
    <property type="molecule type" value="Genomic_DNA"/>
</dbReference>
<dbReference type="SUPFAM" id="SSF47413">
    <property type="entry name" value="lambda repressor-like DNA-binding domains"/>
    <property type="match status" value="1"/>
</dbReference>
<evidence type="ECO:0000313" key="3">
    <source>
        <dbReference type="Proteomes" id="UP000192288"/>
    </source>
</evidence>
<evidence type="ECO:0000259" key="1">
    <source>
        <dbReference type="PROSITE" id="PS50943"/>
    </source>
</evidence>
<dbReference type="InterPro" id="IPR003491">
    <property type="entry name" value="REP-like_C"/>
</dbReference>
<dbReference type="InterPro" id="IPR040819">
    <property type="entry name" value="Rol_Rep_N"/>
</dbReference>